<evidence type="ECO:0000256" key="8">
    <source>
        <dbReference type="ARBA" id="ARBA00022989"/>
    </source>
</evidence>
<evidence type="ECO:0000256" key="3">
    <source>
        <dbReference type="ARBA" id="ARBA00022448"/>
    </source>
</evidence>
<keyword evidence="7" id="KW-0677">Repeat</keyword>
<dbReference type="FunFam" id="1.20.1280.290:FF:000002">
    <property type="entry name" value="Bidirectional sugar transporter SWEET"/>
    <property type="match status" value="1"/>
</dbReference>
<dbReference type="Proteomes" id="UP000604825">
    <property type="component" value="Unassembled WGS sequence"/>
</dbReference>
<comment type="caution">
    <text evidence="11">Lacks conserved residue(s) required for the propagation of feature annotation.</text>
</comment>
<dbReference type="PANTHER" id="PTHR10791">
    <property type="entry name" value="RAG1-ACTIVATING PROTEIN 1"/>
    <property type="match status" value="1"/>
</dbReference>
<keyword evidence="8 11" id="KW-1133">Transmembrane helix</keyword>
<evidence type="ECO:0000256" key="4">
    <source>
        <dbReference type="ARBA" id="ARBA00022475"/>
    </source>
</evidence>
<proteinExistence type="inferred from homology"/>
<dbReference type="AlphaFoldDB" id="A0A811P9K2"/>
<keyword evidence="3 11" id="KW-0813">Transport</keyword>
<sequence>MEHIARFFFGVSGNVIALFLFLSPVVTFWRIIRKRSTEDFSGVPYNMTLLNCLLSAWYGLPFVSPNNILVSTINGTGSVIEAIYVVIFLIFAVDRRARLRMLGLLSIVASIFTTVVLVSLLALHGNARKVFCGLAATIFSICMYASPLSIMRLVIKTKSVEFMPFLLSLAVFLCGTSWFIYGLLGRDPFIIFHAVQICPLLTQPPPLQPRCLCVRADPERVRELPGPGAAHPVLHLPEKQGPRRAGRQGEAAAAADVEDAKKVAAAVELADATTNKAAADTVVGDSKVVASQV</sequence>
<dbReference type="EMBL" id="CAJGYO010000006">
    <property type="protein sequence ID" value="CAD6235627.1"/>
    <property type="molecule type" value="Genomic_DNA"/>
</dbReference>
<dbReference type="InterPro" id="IPR047664">
    <property type="entry name" value="SWEET"/>
</dbReference>
<feature type="transmembrane region" description="Helical" evidence="11">
    <location>
        <begin position="6"/>
        <end position="31"/>
    </location>
</feature>
<feature type="transmembrane region" description="Helical" evidence="11">
    <location>
        <begin position="72"/>
        <end position="92"/>
    </location>
</feature>
<evidence type="ECO:0000313" key="13">
    <source>
        <dbReference type="EMBL" id="CAD6235627.1"/>
    </source>
</evidence>
<organism evidence="13 14">
    <name type="scientific">Miscanthus lutarioriparius</name>
    <dbReference type="NCBI Taxonomy" id="422564"/>
    <lineage>
        <taxon>Eukaryota</taxon>
        <taxon>Viridiplantae</taxon>
        <taxon>Streptophyta</taxon>
        <taxon>Embryophyta</taxon>
        <taxon>Tracheophyta</taxon>
        <taxon>Spermatophyta</taxon>
        <taxon>Magnoliopsida</taxon>
        <taxon>Liliopsida</taxon>
        <taxon>Poales</taxon>
        <taxon>Poaceae</taxon>
        <taxon>PACMAD clade</taxon>
        <taxon>Panicoideae</taxon>
        <taxon>Andropogonodae</taxon>
        <taxon>Andropogoneae</taxon>
        <taxon>Saccharinae</taxon>
        <taxon>Miscanthus</taxon>
    </lineage>
</organism>
<evidence type="ECO:0000256" key="9">
    <source>
        <dbReference type="ARBA" id="ARBA00023136"/>
    </source>
</evidence>
<dbReference type="GO" id="GO:0005886">
    <property type="term" value="C:plasma membrane"/>
    <property type="evidence" value="ECO:0007669"/>
    <property type="project" value="UniProtKB-SubCell"/>
</dbReference>
<evidence type="ECO:0000256" key="2">
    <source>
        <dbReference type="ARBA" id="ARBA00007809"/>
    </source>
</evidence>
<dbReference type="Gene3D" id="1.20.1280.290">
    <property type="match status" value="2"/>
</dbReference>
<comment type="caution">
    <text evidence="13">The sequence shown here is derived from an EMBL/GenBank/DDBJ whole genome shotgun (WGS) entry which is preliminary data.</text>
</comment>
<keyword evidence="6 11" id="KW-0812">Transmembrane</keyword>
<comment type="subcellular location">
    <subcellularLocation>
        <location evidence="1">Cell membrane</location>
        <topology evidence="1">Multi-pass membrane protein</topology>
    </subcellularLocation>
</comment>
<comment type="function">
    <text evidence="10">Mediates both low-affinity uptake and efflux of sugar across the plasma membrane.</text>
</comment>
<dbReference type="Pfam" id="PF03083">
    <property type="entry name" value="MtN3_slv"/>
    <property type="match status" value="2"/>
</dbReference>
<evidence type="ECO:0000256" key="5">
    <source>
        <dbReference type="ARBA" id="ARBA00022597"/>
    </source>
</evidence>
<evidence type="ECO:0000256" key="10">
    <source>
        <dbReference type="ARBA" id="ARBA00037238"/>
    </source>
</evidence>
<evidence type="ECO:0000256" key="11">
    <source>
        <dbReference type="RuleBase" id="RU910715"/>
    </source>
</evidence>
<feature type="transmembrane region" description="Helical" evidence="11">
    <location>
        <begin position="104"/>
        <end position="124"/>
    </location>
</feature>
<keyword evidence="4" id="KW-1003">Cell membrane</keyword>
<comment type="function">
    <text evidence="11">Mediates both low-affinity uptake and efflux of sugar across the membrane.</text>
</comment>
<feature type="region of interest" description="Disordered" evidence="12">
    <location>
        <begin position="225"/>
        <end position="253"/>
    </location>
</feature>
<evidence type="ECO:0000256" key="6">
    <source>
        <dbReference type="ARBA" id="ARBA00022692"/>
    </source>
</evidence>
<keyword evidence="5 11" id="KW-0762">Sugar transport</keyword>
<evidence type="ECO:0000313" key="14">
    <source>
        <dbReference type="Proteomes" id="UP000604825"/>
    </source>
</evidence>
<dbReference type="InterPro" id="IPR004316">
    <property type="entry name" value="SWEET_rpt"/>
</dbReference>
<gene>
    <name evidence="13" type="ORF">NCGR_LOCUS23808</name>
</gene>
<evidence type="ECO:0000256" key="12">
    <source>
        <dbReference type="SAM" id="MobiDB-lite"/>
    </source>
</evidence>
<feature type="transmembrane region" description="Helical" evidence="11">
    <location>
        <begin position="130"/>
        <end position="150"/>
    </location>
</feature>
<reference evidence="13" key="1">
    <citation type="submission" date="2020-10" db="EMBL/GenBank/DDBJ databases">
        <authorList>
            <person name="Han B."/>
            <person name="Lu T."/>
            <person name="Zhao Q."/>
            <person name="Huang X."/>
            <person name="Zhao Y."/>
        </authorList>
    </citation>
    <scope>NUCLEOTIDE SEQUENCE</scope>
</reference>
<name>A0A811P9K2_9POAL</name>
<evidence type="ECO:0000256" key="7">
    <source>
        <dbReference type="ARBA" id="ARBA00022737"/>
    </source>
</evidence>
<evidence type="ECO:0000256" key="1">
    <source>
        <dbReference type="ARBA" id="ARBA00004651"/>
    </source>
</evidence>
<feature type="transmembrane region" description="Helical" evidence="11">
    <location>
        <begin position="162"/>
        <end position="184"/>
    </location>
</feature>
<dbReference type="FunFam" id="1.20.1280.290:FF:000014">
    <property type="entry name" value="Bidirectional sugar transporter SWEET"/>
    <property type="match status" value="1"/>
</dbReference>
<protein>
    <recommendedName>
        <fullName evidence="11">Bidirectional sugar transporter SWEET</fullName>
    </recommendedName>
</protein>
<accession>A0A811P9K2</accession>
<keyword evidence="14" id="KW-1185">Reference proteome</keyword>
<dbReference type="OrthoDB" id="409725at2759"/>
<keyword evidence="9 11" id="KW-0472">Membrane</keyword>
<dbReference type="PANTHER" id="PTHR10791:SF241">
    <property type="entry name" value="BIDIRECTIONAL SUGAR TRANSPORTER SWEET1A"/>
    <property type="match status" value="1"/>
</dbReference>
<comment type="similarity">
    <text evidence="2 11">Belongs to the SWEET sugar transporter family.</text>
</comment>
<dbReference type="GO" id="GO:0051119">
    <property type="term" value="F:sugar transmembrane transporter activity"/>
    <property type="evidence" value="ECO:0007669"/>
    <property type="project" value="InterPro"/>
</dbReference>